<evidence type="ECO:0000256" key="7">
    <source>
        <dbReference type="ARBA" id="ARBA00022989"/>
    </source>
</evidence>
<evidence type="ECO:0000256" key="5">
    <source>
        <dbReference type="ARBA" id="ARBA00022692"/>
    </source>
</evidence>
<evidence type="ECO:0000313" key="11">
    <source>
        <dbReference type="EMBL" id="KRN30806.1"/>
    </source>
</evidence>
<dbReference type="eggNOG" id="COG0531">
    <property type="taxonomic scope" value="Bacteria"/>
</dbReference>
<dbReference type="GO" id="GO:1903826">
    <property type="term" value="P:L-arginine transmembrane transport"/>
    <property type="evidence" value="ECO:0007669"/>
    <property type="project" value="InterPro"/>
</dbReference>
<evidence type="ECO:0000313" key="12">
    <source>
        <dbReference type="Proteomes" id="UP000051296"/>
    </source>
</evidence>
<dbReference type="InParanoid" id="A0A0R2FTI7"/>
<evidence type="ECO:0000256" key="4">
    <source>
        <dbReference type="ARBA" id="ARBA00022475"/>
    </source>
</evidence>
<dbReference type="NCBIfam" id="TIGR00905">
    <property type="entry name" value="2A0302"/>
    <property type="match status" value="1"/>
</dbReference>
<proteinExistence type="inferred from homology"/>
<feature type="transmembrane region" description="Helical" evidence="10">
    <location>
        <begin position="369"/>
        <end position="387"/>
    </location>
</feature>
<evidence type="ECO:0000256" key="9">
    <source>
        <dbReference type="NCBIfam" id="TIGR03810"/>
    </source>
</evidence>
<comment type="similarity">
    <text evidence="2">Belongs to the amino acid-polyamine-organocation (APC) superfamily. Basic amino acid/polyamine antiporter (APA) (TC 2.A.3.2) family.</text>
</comment>
<dbReference type="Pfam" id="PF13520">
    <property type="entry name" value="AA_permease_2"/>
    <property type="match status" value="1"/>
</dbReference>
<dbReference type="STRING" id="1123500.GCA_000420365_01319"/>
<feature type="transmembrane region" description="Helical" evidence="10">
    <location>
        <begin position="36"/>
        <end position="60"/>
    </location>
</feature>
<dbReference type="GO" id="GO:0043858">
    <property type="term" value="F:arginine:ornithine antiporter activity"/>
    <property type="evidence" value="ECO:0007669"/>
    <property type="project" value="UniProtKB-UniRule"/>
</dbReference>
<comment type="subcellular location">
    <subcellularLocation>
        <location evidence="1">Cell membrane</location>
        <topology evidence="1">Multi-pass membrane protein</topology>
    </subcellularLocation>
</comment>
<organism evidence="11 12">
    <name type="scientific">Weissella halotolerans DSM 20190</name>
    <dbReference type="NCBI Taxonomy" id="1123500"/>
    <lineage>
        <taxon>Bacteria</taxon>
        <taxon>Bacillati</taxon>
        <taxon>Bacillota</taxon>
        <taxon>Bacilli</taxon>
        <taxon>Lactobacillales</taxon>
        <taxon>Lactobacillaceae</taxon>
        <taxon>Weissella</taxon>
    </lineage>
</organism>
<dbReference type="Gene3D" id="1.20.1740.10">
    <property type="entry name" value="Amino acid/polyamine transporter I"/>
    <property type="match status" value="1"/>
</dbReference>
<name>A0A0R2FTI7_9LACO</name>
<dbReference type="OrthoDB" id="9762947at2"/>
<comment type="caution">
    <text evidence="11">The sequence shown here is derived from an EMBL/GenBank/DDBJ whole genome shotgun (WGS) entry which is preliminary data.</text>
</comment>
<dbReference type="NCBIfam" id="TIGR03810">
    <property type="entry name" value="arg_ornith_anti"/>
    <property type="match status" value="1"/>
</dbReference>
<evidence type="ECO:0000256" key="8">
    <source>
        <dbReference type="ARBA" id="ARBA00023136"/>
    </source>
</evidence>
<dbReference type="GO" id="GO:0005886">
    <property type="term" value="C:plasma membrane"/>
    <property type="evidence" value="ECO:0007669"/>
    <property type="project" value="UniProtKB-SubCell"/>
</dbReference>
<dbReference type="GO" id="GO:0006527">
    <property type="term" value="P:L-arginine catabolic process"/>
    <property type="evidence" value="ECO:0007669"/>
    <property type="project" value="UniProtKB-UniRule"/>
</dbReference>
<dbReference type="InterPro" id="IPR022461">
    <property type="entry name" value="Arg/Orn_antiprt_ArcD"/>
</dbReference>
<keyword evidence="3" id="KW-0813">Transport</keyword>
<reference evidence="11 12" key="1">
    <citation type="journal article" date="2015" name="Genome Announc.">
        <title>Expanding the biotechnology potential of lactobacilli through comparative genomics of 213 strains and associated genera.</title>
        <authorList>
            <person name="Sun Z."/>
            <person name="Harris H.M."/>
            <person name="McCann A."/>
            <person name="Guo C."/>
            <person name="Argimon S."/>
            <person name="Zhang W."/>
            <person name="Yang X."/>
            <person name="Jeffery I.B."/>
            <person name="Cooney J.C."/>
            <person name="Kagawa T.F."/>
            <person name="Liu W."/>
            <person name="Song Y."/>
            <person name="Salvetti E."/>
            <person name="Wrobel A."/>
            <person name="Rasinkangas P."/>
            <person name="Parkhill J."/>
            <person name="Rea M.C."/>
            <person name="O'Sullivan O."/>
            <person name="Ritari J."/>
            <person name="Douillard F.P."/>
            <person name="Paul Ross R."/>
            <person name="Yang R."/>
            <person name="Briner A.E."/>
            <person name="Felis G.E."/>
            <person name="de Vos W.M."/>
            <person name="Barrangou R."/>
            <person name="Klaenhammer T.R."/>
            <person name="Caufield P.W."/>
            <person name="Cui Y."/>
            <person name="Zhang H."/>
            <person name="O'Toole P.W."/>
        </authorList>
    </citation>
    <scope>NUCLEOTIDE SEQUENCE [LARGE SCALE GENOMIC DNA]</scope>
    <source>
        <strain evidence="11 12">DSM 20190</strain>
    </source>
</reference>
<protein>
    <recommendedName>
        <fullName evidence="9">Arginine-ornithine antiporter</fullName>
    </recommendedName>
</protein>
<evidence type="ECO:0000256" key="10">
    <source>
        <dbReference type="SAM" id="Phobius"/>
    </source>
</evidence>
<feature type="transmembrane region" description="Helical" evidence="10">
    <location>
        <begin position="345"/>
        <end position="363"/>
    </location>
</feature>
<feature type="transmembrane region" description="Helical" evidence="10">
    <location>
        <begin position="452"/>
        <end position="472"/>
    </location>
</feature>
<keyword evidence="5 10" id="KW-0812">Transmembrane</keyword>
<dbReference type="PANTHER" id="PTHR42770">
    <property type="entry name" value="AMINO ACID TRANSPORTER-RELATED"/>
    <property type="match status" value="1"/>
</dbReference>
<feature type="transmembrane region" description="Helical" evidence="10">
    <location>
        <begin position="423"/>
        <end position="440"/>
    </location>
</feature>
<keyword evidence="12" id="KW-1185">Reference proteome</keyword>
<feature type="transmembrane region" description="Helical" evidence="10">
    <location>
        <begin position="12"/>
        <end position="30"/>
    </location>
</feature>
<feature type="transmembrane region" description="Helical" evidence="10">
    <location>
        <begin position="399"/>
        <end position="417"/>
    </location>
</feature>
<dbReference type="PIRSF" id="PIRSF006060">
    <property type="entry name" value="AA_transporter"/>
    <property type="match status" value="1"/>
</dbReference>
<dbReference type="RefSeq" id="WP_022792030.1">
    <property type="nucleotide sequence ID" value="NZ_ATUU01000005.1"/>
</dbReference>
<gene>
    <name evidence="11" type="ORF">IV68_GL001233</name>
</gene>
<dbReference type="PATRIC" id="fig|1123500.6.peg.1232"/>
<keyword evidence="4" id="KW-1003">Cell membrane</keyword>
<evidence type="ECO:0000256" key="3">
    <source>
        <dbReference type="ARBA" id="ARBA00022448"/>
    </source>
</evidence>
<dbReference type="EMBL" id="JQAX01000005">
    <property type="protein sequence ID" value="KRN30806.1"/>
    <property type="molecule type" value="Genomic_DNA"/>
</dbReference>
<dbReference type="InterPro" id="IPR004754">
    <property type="entry name" value="Amino_acid_antiprt"/>
</dbReference>
<dbReference type="InterPro" id="IPR002293">
    <property type="entry name" value="AA/rel_permease1"/>
</dbReference>
<feature type="transmembrane region" description="Helical" evidence="10">
    <location>
        <begin position="246"/>
        <end position="268"/>
    </location>
</feature>
<evidence type="ECO:0000256" key="6">
    <source>
        <dbReference type="ARBA" id="ARBA00022970"/>
    </source>
</evidence>
<accession>A0A0R2FTI7</accession>
<dbReference type="FunCoup" id="A0A0R2FTI7">
    <property type="interactions" value="10"/>
</dbReference>
<dbReference type="AlphaFoldDB" id="A0A0R2FTI7"/>
<dbReference type="InterPro" id="IPR050367">
    <property type="entry name" value="APC_superfamily"/>
</dbReference>
<feature type="transmembrane region" description="Helical" evidence="10">
    <location>
        <begin position="96"/>
        <end position="119"/>
    </location>
</feature>
<dbReference type="Proteomes" id="UP000051296">
    <property type="component" value="Unassembled WGS sequence"/>
</dbReference>
<keyword evidence="7 10" id="KW-1133">Transmembrane helix</keyword>
<dbReference type="PANTHER" id="PTHR42770:SF4">
    <property type="entry name" value="ARGININE_ORNITHINE ANTIPORTER-RELATED"/>
    <property type="match status" value="1"/>
</dbReference>
<keyword evidence="8 10" id="KW-0472">Membrane</keyword>
<feature type="transmembrane region" description="Helical" evidence="10">
    <location>
        <begin position="125"/>
        <end position="146"/>
    </location>
</feature>
<evidence type="ECO:0000256" key="2">
    <source>
        <dbReference type="ARBA" id="ARBA00008220"/>
    </source>
</evidence>
<sequence length="478" mass="51209">MDDTKINEGGVSLLALIMLVISSAIGAGIFDLTSTLATAATPGAALVAWLVTGIGVFSLAMSFKALGAAKPELTGVSDYARAGFGDFAGFISGWGYWLSAWLGNVAFATMLMSAIGYFVPSLKSGNSVLAIVIASLISWALTFLVTRGIEGAAKINTVVTIAKLIPLAAFIILGIIMFKMDVFTAHFWENFTTNLSQIHYAPATGTGIFDQVKGCLMSLMWVFVGIEGATMMAGRARKKSDAGKATVIGLLSLLAIYVVISMLPYGFLTQEQLMNIDHPALTYIVEDMIGPVGGAFVSIALIISVLGAWLSWTMLPVEATSLMASQGLLPKWFGKLNARRAPANSLYLTQVLVQLFLISLLFTDQAYNFAFSLCTAAIVVCYALVGAYQIKLAWERRSVKMFIPGFLALVFEVVGITFAGLQFLWLCTIAYVLGFAFYYRARKEAGKTVSKLEWLMITVITILAVGAVIALISGKIGV</sequence>
<feature type="transmembrane region" description="Helical" evidence="10">
    <location>
        <begin position="158"/>
        <end position="178"/>
    </location>
</feature>
<evidence type="ECO:0000256" key="1">
    <source>
        <dbReference type="ARBA" id="ARBA00004651"/>
    </source>
</evidence>
<feature type="transmembrane region" description="Helical" evidence="10">
    <location>
        <begin position="288"/>
        <end position="312"/>
    </location>
</feature>
<keyword evidence="6" id="KW-0029">Amino-acid transport</keyword>